<dbReference type="OrthoDB" id="2157530at2759"/>
<dbReference type="PANTHER" id="PTHR24148:SF82">
    <property type="entry name" value="HETEROKARYON INCOMPATIBILITY DOMAIN-CONTAINING PROTEIN"/>
    <property type="match status" value="1"/>
</dbReference>
<evidence type="ECO:0000313" key="3">
    <source>
        <dbReference type="Proteomes" id="UP000225277"/>
    </source>
</evidence>
<accession>A0A2D3V3P9</accession>
<organism evidence="2 3">
    <name type="scientific">Ramularia collo-cygni</name>
    <dbReference type="NCBI Taxonomy" id="112498"/>
    <lineage>
        <taxon>Eukaryota</taxon>
        <taxon>Fungi</taxon>
        <taxon>Dikarya</taxon>
        <taxon>Ascomycota</taxon>
        <taxon>Pezizomycotina</taxon>
        <taxon>Dothideomycetes</taxon>
        <taxon>Dothideomycetidae</taxon>
        <taxon>Mycosphaerellales</taxon>
        <taxon>Mycosphaerellaceae</taxon>
        <taxon>Ramularia</taxon>
    </lineage>
</organism>
<gene>
    <name evidence="2" type="ORF">RCC_10635</name>
</gene>
<keyword evidence="3" id="KW-1185">Reference proteome</keyword>
<dbReference type="InterPro" id="IPR052895">
    <property type="entry name" value="HetReg/Transcr_Mod"/>
</dbReference>
<dbReference type="Proteomes" id="UP000225277">
    <property type="component" value="Unassembled WGS sequence"/>
</dbReference>
<evidence type="ECO:0000313" key="2">
    <source>
        <dbReference type="EMBL" id="CZT24907.1"/>
    </source>
</evidence>
<sequence length="628" mass="71305">MASSSSSAVRSFSWSTLSTDFYYRPQAEITNFGSYRIVTVHPAEYHDPIRCSLSEVPLRDTSVKFVALSYCWNSSAAEHTIWCDERPLKVTANLFAALRNARPRNSDVRLWIDQVCVDQSNIIDRNEQVSKMGHIYRAATGVIVWLGEETSGSNAAMELPRRIKRYWSSLFENPSELTDSRKTPPECEIYGQGAWPAFIALLARPWWRRLWVIQEVVCAREIMITCGKATAPWEDFIKLVKVVDSVRHLSAHHALGSKTAAQYIGFMQELRSITEQGTRQAVKDYASEDSMVPYILRMAKDCEASDHRDKLFAFHHLCRLWNKPDYALEIETLYKLFAAQYLQRIAYAITEFSCDEVKLARRQMEFIYSAGRLSQSLDLPSWIPDWSVAWKTRPLWLNSDCYGAGGSEIKEVSPTVEDQVKGDTLFLLPLTVKMFDRVLGAGPEPLELSSSSPHALSESLRTWLFQSMSLLHMHRSRPSRYADQTAAVARVVTVEQDQGRKLDADGASKVYEALLEFLRISDLEESPTCGRLNQDYERFYSSIASFLRGRVFFITEKGSFGLAQAGVAWGDSIVVVQGAPVPVIVRPTINNGPLSREYYLLCESFVLDIMDGELWRDESVPTEEIQLL</sequence>
<dbReference type="InterPro" id="IPR010730">
    <property type="entry name" value="HET"/>
</dbReference>
<dbReference type="PANTHER" id="PTHR24148">
    <property type="entry name" value="ANKYRIN REPEAT DOMAIN-CONTAINING PROTEIN 39 HOMOLOG-RELATED"/>
    <property type="match status" value="1"/>
</dbReference>
<dbReference type="Pfam" id="PF06985">
    <property type="entry name" value="HET"/>
    <property type="match status" value="1"/>
</dbReference>
<dbReference type="GeneID" id="35605676"/>
<dbReference type="Pfam" id="PF26639">
    <property type="entry name" value="Het-6_barrel"/>
    <property type="match status" value="1"/>
</dbReference>
<name>A0A2D3V3P9_9PEZI</name>
<protein>
    <recommendedName>
        <fullName evidence="1">Heterokaryon incompatibility domain-containing protein</fullName>
    </recommendedName>
</protein>
<evidence type="ECO:0000259" key="1">
    <source>
        <dbReference type="Pfam" id="PF06985"/>
    </source>
</evidence>
<reference evidence="2 3" key="1">
    <citation type="submission" date="2016-03" db="EMBL/GenBank/DDBJ databases">
        <authorList>
            <person name="Ploux O."/>
        </authorList>
    </citation>
    <scope>NUCLEOTIDE SEQUENCE [LARGE SCALE GENOMIC DNA]</scope>
    <source>
        <strain evidence="2 3">URUG2</strain>
    </source>
</reference>
<dbReference type="STRING" id="112498.A0A2D3V3P9"/>
<dbReference type="RefSeq" id="XP_023631630.1">
    <property type="nucleotide sequence ID" value="XM_023775862.1"/>
</dbReference>
<feature type="domain" description="Heterokaryon incompatibility" evidence="1">
    <location>
        <begin position="65"/>
        <end position="215"/>
    </location>
</feature>
<dbReference type="AlphaFoldDB" id="A0A2D3V3P9"/>
<dbReference type="EMBL" id="FJUY01000023">
    <property type="protein sequence ID" value="CZT24907.1"/>
    <property type="molecule type" value="Genomic_DNA"/>
</dbReference>
<proteinExistence type="predicted"/>